<protein>
    <submittedName>
        <fullName evidence="2">Uncharacterized protein</fullName>
    </submittedName>
</protein>
<dbReference type="EMBL" id="CP101988">
    <property type="protein sequence ID" value="UUI76375.1"/>
    <property type="molecule type" value="Genomic_DNA"/>
</dbReference>
<organism evidence="2 3">
    <name type="scientific">Cellulomonas chengniuliangii</name>
    <dbReference type="NCBI Taxonomy" id="2968084"/>
    <lineage>
        <taxon>Bacteria</taxon>
        <taxon>Bacillati</taxon>
        <taxon>Actinomycetota</taxon>
        <taxon>Actinomycetes</taxon>
        <taxon>Micrococcales</taxon>
        <taxon>Cellulomonadaceae</taxon>
        <taxon>Cellulomonas</taxon>
    </lineage>
</organism>
<sequence length="50" mass="5299">MLAALLTAAVEDDVVNHLEFPPIVYGGITLACLLALLAATYAFRSVGTRH</sequence>
<keyword evidence="1" id="KW-0472">Membrane</keyword>
<evidence type="ECO:0000313" key="2">
    <source>
        <dbReference type="EMBL" id="UUI76375.1"/>
    </source>
</evidence>
<name>A0ABY5L4J9_9CELL</name>
<evidence type="ECO:0000256" key="1">
    <source>
        <dbReference type="SAM" id="Phobius"/>
    </source>
</evidence>
<dbReference type="RefSeq" id="WP_227570615.1">
    <property type="nucleotide sequence ID" value="NZ_CP101988.1"/>
</dbReference>
<proteinExistence type="predicted"/>
<keyword evidence="3" id="KW-1185">Reference proteome</keyword>
<gene>
    <name evidence="2" type="ORF">NP064_05630</name>
</gene>
<keyword evidence="1" id="KW-0812">Transmembrane</keyword>
<evidence type="ECO:0000313" key="3">
    <source>
        <dbReference type="Proteomes" id="UP001316189"/>
    </source>
</evidence>
<feature type="transmembrane region" description="Helical" evidence="1">
    <location>
        <begin position="23"/>
        <end position="43"/>
    </location>
</feature>
<reference evidence="2 3" key="1">
    <citation type="submission" date="2022-07" db="EMBL/GenBank/DDBJ databases">
        <title>Novel species in genus cellulomonas.</title>
        <authorList>
            <person name="Ye L."/>
        </authorList>
    </citation>
    <scope>NUCLEOTIDE SEQUENCE [LARGE SCALE GENOMIC DNA]</scope>
    <source>
        <strain evidence="3">zg-Y338</strain>
    </source>
</reference>
<dbReference type="Proteomes" id="UP001316189">
    <property type="component" value="Chromosome"/>
</dbReference>
<accession>A0ABY5L4J9</accession>
<keyword evidence="1" id="KW-1133">Transmembrane helix</keyword>